<keyword evidence="7" id="KW-0732">Signal</keyword>
<evidence type="ECO:0000256" key="5">
    <source>
        <dbReference type="ARBA" id="ARBA00023157"/>
    </source>
</evidence>
<feature type="domain" description="TGF-beta family profile" evidence="8">
    <location>
        <begin position="262"/>
        <end position="371"/>
    </location>
</feature>
<dbReference type="AlphaFoldDB" id="A0A8C7HHD4"/>
<evidence type="ECO:0000313" key="9">
    <source>
        <dbReference type="Ensembl" id="ENSOKIP00005056655.1"/>
    </source>
</evidence>
<dbReference type="PANTHER" id="PTHR11848">
    <property type="entry name" value="TGF-BETA FAMILY"/>
    <property type="match status" value="1"/>
</dbReference>
<dbReference type="InterPro" id="IPR029034">
    <property type="entry name" value="Cystine-knot_cytokine"/>
</dbReference>
<dbReference type="SUPFAM" id="SSF57501">
    <property type="entry name" value="Cystine-knot cytokines"/>
    <property type="match status" value="1"/>
</dbReference>
<evidence type="ECO:0000256" key="2">
    <source>
        <dbReference type="ARBA" id="ARBA00006656"/>
    </source>
</evidence>
<dbReference type="PROSITE" id="PS51362">
    <property type="entry name" value="TGF_BETA_2"/>
    <property type="match status" value="1"/>
</dbReference>
<evidence type="ECO:0000313" key="10">
    <source>
        <dbReference type="Proteomes" id="UP000694557"/>
    </source>
</evidence>
<accession>A0A8C7HHD4</accession>
<keyword evidence="3" id="KW-0964">Secreted</keyword>
<protein>
    <recommendedName>
        <fullName evidence="8">TGF-beta family profile domain-containing protein</fullName>
    </recommendedName>
</protein>
<comment type="subcellular location">
    <subcellularLocation>
        <location evidence="1">Secreted</location>
    </subcellularLocation>
</comment>
<gene>
    <name evidence="9" type="primary">LOC109906260</name>
</gene>
<dbReference type="InterPro" id="IPR015615">
    <property type="entry name" value="TGF-beta-rel"/>
</dbReference>
<dbReference type="InterPro" id="IPR001839">
    <property type="entry name" value="TGF-b_C"/>
</dbReference>
<proteinExistence type="inferred from homology"/>
<dbReference type="InterPro" id="IPR017948">
    <property type="entry name" value="TGFb_CS"/>
</dbReference>
<evidence type="ECO:0000256" key="4">
    <source>
        <dbReference type="ARBA" id="ARBA00023030"/>
    </source>
</evidence>
<dbReference type="GO" id="GO:0008083">
    <property type="term" value="F:growth factor activity"/>
    <property type="evidence" value="ECO:0007669"/>
    <property type="project" value="UniProtKB-KW"/>
</dbReference>
<evidence type="ECO:0000256" key="6">
    <source>
        <dbReference type="RuleBase" id="RU000354"/>
    </source>
</evidence>
<evidence type="ECO:0000256" key="3">
    <source>
        <dbReference type="ARBA" id="ARBA00022525"/>
    </source>
</evidence>
<dbReference type="PANTHER" id="PTHR11848:SF243">
    <property type="entry name" value="GROWTH_DIFFERENTIATION FACTOR 6-A-LIKE"/>
    <property type="match status" value="1"/>
</dbReference>
<reference evidence="9" key="2">
    <citation type="submission" date="2025-09" db="UniProtKB">
        <authorList>
            <consortium name="Ensembl"/>
        </authorList>
    </citation>
    <scope>IDENTIFICATION</scope>
</reference>
<dbReference type="GO" id="GO:0005125">
    <property type="term" value="F:cytokine activity"/>
    <property type="evidence" value="ECO:0007669"/>
    <property type="project" value="TreeGrafter"/>
</dbReference>
<keyword evidence="4 6" id="KW-0339">Growth factor</keyword>
<dbReference type="Proteomes" id="UP000694557">
    <property type="component" value="Unassembled WGS sequence"/>
</dbReference>
<reference evidence="9" key="1">
    <citation type="submission" date="2025-08" db="UniProtKB">
        <authorList>
            <consortium name="Ensembl"/>
        </authorList>
    </citation>
    <scope>IDENTIFICATION</scope>
</reference>
<sequence length="376" mass="42180">MLFLLLLNCAWGLLLTDDLEGAIEENKELGKAILEMLHINKLSAPHVAKPHPYMRQVYQLLDTQEARDLGSSDGTLVQSFRSVLAGPPDAPAGWIWFNVSHLKPSMAVAELVLLRKTLHPDPLSVTVSLHSLTRGASGLSVSPPLEERILTLDQLPPSGYDVFDVSPFMFSSMPLDVVGFQLRYTDESGSLVLHEALTQSLYCLGGGSLSEPLLVVYRARPLRPQMTAATNGFRPERRQRQHCRTRSHERRSLFLAKRNGYKRRRFDASSDPQCRLYHRYVDFNKGDLANWILQPSGFNATFCRGTCHIGNSEVSIEGFRPRKIAPEERSVNSSNCVPLELSSLTVMYRSETDDVIIQKFRDARAESCTCQPQAKP</sequence>
<dbReference type="GO" id="GO:0005615">
    <property type="term" value="C:extracellular space"/>
    <property type="evidence" value="ECO:0007669"/>
    <property type="project" value="TreeGrafter"/>
</dbReference>
<dbReference type="Pfam" id="PF00019">
    <property type="entry name" value="TGF_beta"/>
    <property type="match status" value="1"/>
</dbReference>
<dbReference type="SMART" id="SM00204">
    <property type="entry name" value="TGFB"/>
    <property type="match status" value="1"/>
</dbReference>
<dbReference type="Gene3D" id="2.10.90.10">
    <property type="entry name" value="Cystine-knot cytokines"/>
    <property type="match status" value="1"/>
</dbReference>
<dbReference type="Ensembl" id="ENSOKIT00005060240.1">
    <property type="protein sequence ID" value="ENSOKIP00005056655.1"/>
    <property type="gene ID" value="ENSOKIG00005024300.1"/>
</dbReference>
<feature type="chain" id="PRO_5034480573" description="TGF-beta family profile domain-containing protein" evidence="7">
    <location>
        <begin position="17"/>
        <end position="376"/>
    </location>
</feature>
<organism evidence="9 10">
    <name type="scientific">Oncorhynchus kisutch</name>
    <name type="common">Coho salmon</name>
    <name type="synonym">Salmo kisutch</name>
    <dbReference type="NCBI Taxonomy" id="8019"/>
    <lineage>
        <taxon>Eukaryota</taxon>
        <taxon>Metazoa</taxon>
        <taxon>Chordata</taxon>
        <taxon>Craniata</taxon>
        <taxon>Vertebrata</taxon>
        <taxon>Euteleostomi</taxon>
        <taxon>Actinopterygii</taxon>
        <taxon>Neopterygii</taxon>
        <taxon>Teleostei</taxon>
        <taxon>Protacanthopterygii</taxon>
        <taxon>Salmoniformes</taxon>
        <taxon>Salmonidae</taxon>
        <taxon>Salmoninae</taxon>
        <taxon>Oncorhynchus</taxon>
    </lineage>
</organism>
<comment type="similarity">
    <text evidence="2 6">Belongs to the TGF-beta family.</text>
</comment>
<dbReference type="GeneTree" id="ENSGT00990000204039"/>
<name>A0A8C7HHD4_ONCKI</name>
<evidence type="ECO:0000256" key="1">
    <source>
        <dbReference type="ARBA" id="ARBA00004613"/>
    </source>
</evidence>
<evidence type="ECO:0000259" key="8">
    <source>
        <dbReference type="PROSITE" id="PS51362"/>
    </source>
</evidence>
<dbReference type="CDD" id="cd13756">
    <property type="entry name" value="TGF_beta_BMPs_GDFs"/>
    <property type="match status" value="1"/>
</dbReference>
<feature type="signal peptide" evidence="7">
    <location>
        <begin position="1"/>
        <end position="16"/>
    </location>
</feature>
<keyword evidence="10" id="KW-1185">Reference proteome</keyword>
<dbReference type="PROSITE" id="PS00250">
    <property type="entry name" value="TGF_BETA_1"/>
    <property type="match status" value="1"/>
</dbReference>
<evidence type="ECO:0000256" key="7">
    <source>
        <dbReference type="SAM" id="SignalP"/>
    </source>
</evidence>
<keyword evidence="5" id="KW-1015">Disulfide bond</keyword>